<dbReference type="Proteomes" id="UP000198680">
    <property type="component" value="Unassembled WGS sequence"/>
</dbReference>
<protein>
    <submittedName>
        <fullName evidence="2">Metallo-beta-lactamase superfamily protein</fullName>
    </submittedName>
</protein>
<dbReference type="EMBL" id="FNHE01000006">
    <property type="protein sequence ID" value="SDM51371.1"/>
    <property type="molecule type" value="Genomic_DNA"/>
</dbReference>
<reference evidence="3" key="1">
    <citation type="submission" date="2016-10" db="EMBL/GenBank/DDBJ databases">
        <authorList>
            <person name="Varghese N."/>
            <person name="Submissions S."/>
        </authorList>
    </citation>
    <scope>NUCLEOTIDE SEQUENCE [LARGE SCALE GENOMIC DNA]</scope>
    <source>
        <strain evidence="3">DSM 45419</strain>
    </source>
</reference>
<dbReference type="PANTHER" id="PTHR43717">
    <property type="entry name" value="ANAEROBIC NITRIC OXIDE REDUCTASE FLAVORUBREDOXIN"/>
    <property type="match status" value="1"/>
</dbReference>
<dbReference type="Pfam" id="PF00753">
    <property type="entry name" value="Lactamase_B"/>
    <property type="match status" value="1"/>
</dbReference>
<name>A0A1G9TUW9_9ACTN</name>
<dbReference type="OrthoDB" id="3865988at2"/>
<dbReference type="SMART" id="SM00849">
    <property type="entry name" value="Lactamase_B"/>
    <property type="match status" value="1"/>
</dbReference>
<feature type="domain" description="Metallo-beta-lactamase" evidence="1">
    <location>
        <begin position="26"/>
        <end position="224"/>
    </location>
</feature>
<proteinExistence type="predicted"/>
<gene>
    <name evidence="2" type="ORF">SAMN05660642_02654</name>
</gene>
<dbReference type="AlphaFoldDB" id="A0A1G9TUW9"/>
<dbReference type="Gene3D" id="3.60.15.10">
    <property type="entry name" value="Ribonuclease Z/Hydroxyacylglutathione hydrolase-like"/>
    <property type="match status" value="1"/>
</dbReference>
<evidence type="ECO:0000313" key="3">
    <source>
        <dbReference type="Proteomes" id="UP000198680"/>
    </source>
</evidence>
<dbReference type="STRING" id="1137991.SAMN05660642_02654"/>
<accession>A0A1G9TUW9</accession>
<organism evidence="2 3">
    <name type="scientific">Geodermatophilus siccatus</name>
    <dbReference type="NCBI Taxonomy" id="1137991"/>
    <lineage>
        <taxon>Bacteria</taxon>
        <taxon>Bacillati</taxon>
        <taxon>Actinomycetota</taxon>
        <taxon>Actinomycetes</taxon>
        <taxon>Geodermatophilales</taxon>
        <taxon>Geodermatophilaceae</taxon>
        <taxon>Geodermatophilus</taxon>
    </lineage>
</organism>
<dbReference type="RefSeq" id="WP_091218852.1">
    <property type="nucleotide sequence ID" value="NZ_FNHE01000006.1"/>
</dbReference>
<evidence type="ECO:0000259" key="1">
    <source>
        <dbReference type="SMART" id="SM00849"/>
    </source>
</evidence>
<keyword evidence="3" id="KW-1185">Reference proteome</keyword>
<dbReference type="InterPro" id="IPR036866">
    <property type="entry name" value="RibonucZ/Hydroxyglut_hydro"/>
</dbReference>
<dbReference type="InterPro" id="IPR001279">
    <property type="entry name" value="Metallo-B-lactamas"/>
</dbReference>
<dbReference type="SUPFAM" id="SSF56281">
    <property type="entry name" value="Metallo-hydrolase/oxidoreductase"/>
    <property type="match status" value="1"/>
</dbReference>
<dbReference type="PANTHER" id="PTHR43717:SF1">
    <property type="entry name" value="ANAEROBIC NITRIC OXIDE REDUCTASE FLAVORUBREDOXIN"/>
    <property type="match status" value="1"/>
</dbReference>
<evidence type="ECO:0000313" key="2">
    <source>
        <dbReference type="EMBL" id="SDM51371.1"/>
    </source>
</evidence>
<sequence length="269" mass="28507">MHVSRPVPGVTVLADPHEVPGIGHLPVNAFVLHAAEPVVVDTGLSLADRRFVEDLAAVVDPADVRWIWLTHPDRDHTGGLFDLLVAAPGAKVVTTFLGMGILSTERPLPLDRVHLLNPGQSLDVGDRELRAFRPPLFDSPCTTGFQETATGAVFTSDCFGAPLPTAELAVADDVRAVPAGDLGAGQLLWATVDSPWVHVVDRTAFERTIEPLRAMAPPAVFSTHLPPAIGCTDALLDVLRQTPDADPFTGPDQRALEELLAGFAPAGAT</sequence>